<sequence>MFERTGFGLDSLEGQKIFSKDPLGFMLRIEELVGKMHSLGITHNHLHGGNIALTRKGQIVLLDLSAARMAKIPKKPTKKWIVKKFHNELWTVANSLAYLIEHIKGAEALRGNLFSLREAIVGNIVSQYSGELKKKLDWNTILALRKM</sequence>
<dbReference type="EMBL" id="NZBU01000002">
    <property type="protein sequence ID" value="MAG21816.1"/>
    <property type="molecule type" value="Genomic_DNA"/>
</dbReference>
<dbReference type="AlphaFoldDB" id="A0A2D6M062"/>
<evidence type="ECO:0008006" key="3">
    <source>
        <dbReference type="Google" id="ProtNLM"/>
    </source>
</evidence>
<accession>A0A2D6M062</accession>
<gene>
    <name evidence="1" type="ORF">CL943_00730</name>
</gene>
<dbReference type="Gene3D" id="1.10.510.10">
    <property type="entry name" value="Transferase(Phosphotransferase) domain 1"/>
    <property type="match status" value="1"/>
</dbReference>
<evidence type="ECO:0000313" key="1">
    <source>
        <dbReference type="EMBL" id="MAG21816.1"/>
    </source>
</evidence>
<reference evidence="2" key="1">
    <citation type="submission" date="2017-09" db="EMBL/GenBank/DDBJ databases">
        <title>The Reconstruction of 2,631 Draft Metagenome-Assembled Genomes from the Global Oceans.</title>
        <authorList>
            <person name="Tully B.J."/>
            <person name="Graham E.D."/>
            <person name="Heidelberg J.F."/>
        </authorList>
    </citation>
    <scope>NUCLEOTIDE SEQUENCE [LARGE SCALE GENOMIC DNA]</scope>
</reference>
<organism evidence="1 2">
    <name type="scientific">Candidatus Iainarchaeum sp</name>
    <dbReference type="NCBI Taxonomy" id="3101447"/>
    <lineage>
        <taxon>Archaea</taxon>
        <taxon>Candidatus Iainarchaeota</taxon>
        <taxon>Candidatus Iainarchaeia</taxon>
        <taxon>Candidatus Iainarchaeales</taxon>
        <taxon>Candidatus Iainarchaeaceae</taxon>
        <taxon>Candidatus Iainarchaeum</taxon>
    </lineage>
</organism>
<protein>
    <recommendedName>
        <fullName evidence="3">Protein kinase domain-containing protein</fullName>
    </recommendedName>
</protein>
<name>A0A2D6M062_9ARCH</name>
<comment type="caution">
    <text evidence="1">The sequence shown here is derived from an EMBL/GenBank/DDBJ whole genome shotgun (WGS) entry which is preliminary data.</text>
</comment>
<dbReference type="SUPFAM" id="SSF56112">
    <property type="entry name" value="Protein kinase-like (PK-like)"/>
    <property type="match status" value="1"/>
</dbReference>
<proteinExistence type="predicted"/>
<evidence type="ECO:0000313" key="2">
    <source>
        <dbReference type="Proteomes" id="UP000226592"/>
    </source>
</evidence>
<dbReference type="Proteomes" id="UP000226592">
    <property type="component" value="Unassembled WGS sequence"/>
</dbReference>
<dbReference type="InterPro" id="IPR011009">
    <property type="entry name" value="Kinase-like_dom_sf"/>
</dbReference>